<dbReference type="EMBL" id="VSRR010002212">
    <property type="protein sequence ID" value="MPC30209.1"/>
    <property type="molecule type" value="Genomic_DNA"/>
</dbReference>
<evidence type="ECO:0000313" key="3">
    <source>
        <dbReference type="Proteomes" id="UP000324222"/>
    </source>
</evidence>
<evidence type="ECO:0000256" key="1">
    <source>
        <dbReference type="SAM" id="MobiDB-lite"/>
    </source>
</evidence>
<feature type="compositionally biased region" description="Pro residues" evidence="1">
    <location>
        <begin position="111"/>
        <end position="123"/>
    </location>
</feature>
<protein>
    <submittedName>
        <fullName evidence="2">Uncharacterized protein</fullName>
    </submittedName>
</protein>
<gene>
    <name evidence="2" type="ORF">E2C01_023469</name>
</gene>
<dbReference type="Proteomes" id="UP000324222">
    <property type="component" value="Unassembled WGS sequence"/>
</dbReference>
<feature type="region of interest" description="Disordered" evidence="1">
    <location>
        <begin position="84"/>
        <end position="134"/>
    </location>
</feature>
<organism evidence="2 3">
    <name type="scientific">Portunus trituberculatus</name>
    <name type="common">Swimming crab</name>
    <name type="synonym">Neptunus trituberculatus</name>
    <dbReference type="NCBI Taxonomy" id="210409"/>
    <lineage>
        <taxon>Eukaryota</taxon>
        <taxon>Metazoa</taxon>
        <taxon>Ecdysozoa</taxon>
        <taxon>Arthropoda</taxon>
        <taxon>Crustacea</taxon>
        <taxon>Multicrustacea</taxon>
        <taxon>Malacostraca</taxon>
        <taxon>Eumalacostraca</taxon>
        <taxon>Eucarida</taxon>
        <taxon>Decapoda</taxon>
        <taxon>Pleocyemata</taxon>
        <taxon>Brachyura</taxon>
        <taxon>Eubrachyura</taxon>
        <taxon>Portunoidea</taxon>
        <taxon>Portunidae</taxon>
        <taxon>Portuninae</taxon>
        <taxon>Portunus</taxon>
    </lineage>
</organism>
<proteinExistence type="predicted"/>
<comment type="caution">
    <text evidence="2">The sequence shown here is derived from an EMBL/GenBank/DDBJ whole genome shotgun (WGS) entry which is preliminary data.</text>
</comment>
<feature type="compositionally biased region" description="Basic and acidic residues" evidence="1">
    <location>
        <begin position="32"/>
        <end position="47"/>
    </location>
</feature>
<name>A0A5B7E9X2_PORTR</name>
<sequence length="134" mass="14331">MIGTARLAARHPDSSRAQGVVHASPAPSPRQEGVDKGGQERVRETHGVGRVTTEKVNLLASLSTIGRKPIPVTALNMHQDTIERDGQGDQCWDHANSLPSEAHPILSRLAPPRPGSAPSPPQPATTRPRTAPRR</sequence>
<keyword evidence="3" id="KW-1185">Reference proteome</keyword>
<evidence type="ECO:0000313" key="2">
    <source>
        <dbReference type="EMBL" id="MPC30209.1"/>
    </source>
</evidence>
<dbReference type="AlphaFoldDB" id="A0A5B7E9X2"/>
<reference evidence="2 3" key="1">
    <citation type="submission" date="2019-05" db="EMBL/GenBank/DDBJ databases">
        <title>Another draft genome of Portunus trituberculatus and its Hox gene families provides insights of decapod evolution.</title>
        <authorList>
            <person name="Jeong J.-H."/>
            <person name="Song I."/>
            <person name="Kim S."/>
            <person name="Choi T."/>
            <person name="Kim D."/>
            <person name="Ryu S."/>
            <person name="Kim W."/>
        </authorList>
    </citation>
    <scope>NUCLEOTIDE SEQUENCE [LARGE SCALE GENOMIC DNA]</scope>
    <source>
        <tissue evidence="2">Muscle</tissue>
    </source>
</reference>
<accession>A0A5B7E9X2</accession>
<feature type="compositionally biased region" description="Low complexity" evidence="1">
    <location>
        <begin position="124"/>
        <end position="134"/>
    </location>
</feature>
<feature type="region of interest" description="Disordered" evidence="1">
    <location>
        <begin position="1"/>
        <end position="49"/>
    </location>
</feature>